<protein>
    <submittedName>
        <fullName evidence="2">Retrotransposon nucleocapsid protein</fullName>
    </submittedName>
</protein>
<accession>A0A1W5DAH8</accession>
<dbReference type="InterPro" id="IPR043128">
    <property type="entry name" value="Rev_trsase/Diguanyl_cyclase"/>
</dbReference>
<dbReference type="EMBL" id="FWEW01003630">
    <property type="protein sequence ID" value="SLM40157.1"/>
    <property type="molecule type" value="Genomic_DNA"/>
</dbReference>
<evidence type="ECO:0000313" key="3">
    <source>
        <dbReference type="Proteomes" id="UP000192927"/>
    </source>
</evidence>
<dbReference type="Pfam" id="PF17919">
    <property type="entry name" value="RT_RNaseH_2"/>
    <property type="match status" value="1"/>
</dbReference>
<dbReference type="Gene3D" id="3.30.70.270">
    <property type="match status" value="1"/>
</dbReference>
<proteinExistence type="predicted"/>
<feature type="domain" description="Reverse transcriptase/retrotransposon-derived protein RNase H-like" evidence="1">
    <location>
        <begin position="57"/>
        <end position="155"/>
    </location>
</feature>
<keyword evidence="3" id="KW-1185">Reference proteome</keyword>
<dbReference type="InterPro" id="IPR043502">
    <property type="entry name" value="DNA/RNA_pol_sf"/>
</dbReference>
<name>A0A1W5DAH8_9LECA</name>
<dbReference type="InterPro" id="IPR041577">
    <property type="entry name" value="RT_RNaseH_2"/>
</dbReference>
<dbReference type="SUPFAM" id="SSF56672">
    <property type="entry name" value="DNA/RNA polymerases"/>
    <property type="match status" value="1"/>
</dbReference>
<sequence>MDPQKLQAVVDWETPTCVKDIQAFISFANFYQRSIQAFSKVVAPLIALVQKDVPFQWTEDCQKAFDLLKKRFTTAPILAYFDPTKEIIVEIDASDWVSARILSQYSVDNIFHPVAFFSKKHSAQEVNYNIYDKELLAIICAFEEWQPELEGSAFPIKVITDHRNLEYFITK</sequence>
<dbReference type="InterPro" id="IPR051320">
    <property type="entry name" value="Viral_Replic_Matur_Polypro"/>
</dbReference>
<organism evidence="2 3">
    <name type="scientific">Lasallia pustulata</name>
    <dbReference type="NCBI Taxonomy" id="136370"/>
    <lineage>
        <taxon>Eukaryota</taxon>
        <taxon>Fungi</taxon>
        <taxon>Dikarya</taxon>
        <taxon>Ascomycota</taxon>
        <taxon>Pezizomycotina</taxon>
        <taxon>Lecanoromycetes</taxon>
        <taxon>OSLEUM clade</taxon>
        <taxon>Umbilicariomycetidae</taxon>
        <taxon>Umbilicariales</taxon>
        <taxon>Umbilicariaceae</taxon>
        <taxon>Lasallia</taxon>
    </lineage>
</organism>
<dbReference type="CDD" id="cd09274">
    <property type="entry name" value="RNase_HI_RT_Ty3"/>
    <property type="match status" value="1"/>
</dbReference>
<dbReference type="Proteomes" id="UP000192927">
    <property type="component" value="Unassembled WGS sequence"/>
</dbReference>
<dbReference type="PANTHER" id="PTHR33064:SF37">
    <property type="entry name" value="RIBONUCLEASE H"/>
    <property type="match status" value="1"/>
</dbReference>
<dbReference type="FunFam" id="3.30.70.270:FF:000063">
    <property type="entry name" value="Zinc knuckle domaincontaining protein"/>
    <property type="match status" value="1"/>
</dbReference>
<evidence type="ECO:0000259" key="1">
    <source>
        <dbReference type="Pfam" id="PF17919"/>
    </source>
</evidence>
<dbReference type="PANTHER" id="PTHR33064">
    <property type="entry name" value="POL PROTEIN"/>
    <property type="match status" value="1"/>
</dbReference>
<evidence type="ECO:0000313" key="2">
    <source>
        <dbReference type="EMBL" id="SLM40157.1"/>
    </source>
</evidence>
<dbReference type="AlphaFoldDB" id="A0A1W5DAH8"/>
<reference evidence="3" key="1">
    <citation type="submission" date="2017-03" db="EMBL/GenBank/DDBJ databases">
        <authorList>
            <person name="Sharma R."/>
            <person name="Thines M."/>
        </authorList>
    </citation>
    <scope>NUCLEOTIDE SEQUENCE [LARGE SCALE GENOMIC DNA]</scope>
</reference>